<dbReference type="GO" id="GO:0055052">
    <property type="term" value="C:ATP-binding cassette (ABC) transporter complex, substrate-binding subunit-containing"/>
    <property type="evidence" value="ECO:0007669"/>
    <property type="project" value="TreeGrafter"/>
</dbReference>
<keyword evidence="3 4" id="KW-0732">Signal</keyword>
<dbReference type="PANTHER" id="PTHR30061:SF50">
    <property type="entry name" value="MALTOSE_MALTODEXTRIN-BINDING PERIPLASMIC PROTEIN"/>
    <property type="match status" value="1"/>
</dbReference>
<dbReference type="Gene3D" id="3.40.190.10">
    <property type="entry name" value="Periplasmic binding protein-like II"/>
    <property type="match status" value="1"/>
</dbReference>
<dbReference type="GO" id="GO:0015768">
    <property type="term" value="P:maltose transport"/>
    <property type="evidence" value="ECO:0007669"/>
    <property type="project" value="TreeGrafter"/>
</dbReference>
<sequence>MTTGIIRKVAAAGVVAALSVSLGACTKGGSSTTNQGTSANGTTELAMWTHNAGNEEELGAITAVVDDFNASQTKYKVNIQAFPQDSYNQSVVAAAASKKLPCILDTDGPNVPNWAWAGYLAPLEGLDETLGKFLPSTVGQYKDKNYSYGYYDVALAMFSRKSVLEKHDIRIPTVDQPWTQAEFDGALKKLKDSGEYAYPADLSTGFTGEWWPYAYSPMLQSFGGDLIDRTDFKSADGVLNGPEAVAWATWFRSLVANEWVAAKGGADSTKDFVNGKSAILYNGSWSAKDAREAFGDDLVVLPPPDLGHGPKIGGGSWQWAVSSSCSAPEGAMEYMKFAAQDKYVASVAEATRNIPATDAAADQVEAFKPGGENDIFRQFAKEFAVVRPETPGYPFIATEFTKTAQDIINGADPQQALDQAVLNIDANQQSNNYFE</sequence>
<organism evidence="5 6">
    <name type="scientific">Propioniciclava sinopodophylli</name>
    <dbReference type="NCBI Taxonomy" id="1837344"/>
    <lineage>
        <taxon>Bacteria</taxon>
        <taxon>Bacillati</taxon>
        <taxon>Actinomycetota</taxon>
        <taxon>Actinomycetes</taxon>
        <taxon>Propionibacteriales</taxon>
        <taxon>Propionibacteriaceae</taxon>
        <taxon>Propioniciclava</taxon>
    </lineage>
</organism>
<dbReference type="PROSITE" id="PS51257">
    <property type="entry name" value="PROKAR_LIPOPROTEIN"/>
    <property type="match status" value="1"/>
</dbReference>
<dbReference type="EMBL" id="SDMQ01000004">
    <property type="protein sequence ID" value="TBT85916.1"/>
    <property type="molecule type" value="Genomic_DNA"/>
</dbReference>
<dbReference type="GO" id="GO:1901982">
    <property type="term" value="F:maltose binding"/>
    <property type="evidence" value="ECO:0007669"/>
    <property type="project" value="TreeGrafter"/>
</dbReference>
<reference evidence="5 6" key="1">
    <citation type="submission" date="2019-01" db="EMBL/GenBank/DDBJ databases">
        <title>Lactibacter flavus gen. nov., sp. nov., a novel bacterium of the family Propionibacteriaceae isolated from raw milk and dairy products.</title>
        <authorList>
            <person name="Huptas C."/>
            <person name="Wenning M."/>
            <person name="Breitenwieser F."/>
            <person name="Doll E."/>
            <person name="Von Neubeck M."/>
            <person name="Busse H.-J."/>
            <person name="Scherer S."/>
        </authorList>
    </citation>
    <scope>NUCLEOTIDE SEQUENCE [LARGE SCALE GENOMIC DNA]</scope>
    <source>
        <strain evidence="5 6">KCTC 33808</strain>
    </source>
</reference>
<feature type="chain" id="PRO_5039628329" evidence="4">
    <location>
        <begin position="27"/>
        <end position="435"/>
    </location>
</feature>
<evidence type="ECO:0000256" key="3">
    <source>
        <dbReference type="ARBA" id="ARBA00022729"/>
    </source>
</evidence>
<dbReference type="SUPFAM" id="SSF53850">
    <property type="entry name" value="Periplasmic binding protein-like II"/>
    <property type="match status" value="1"/>
</dbReference>
<dbReference type="GO" id="GO:0042956">
    <property type="term" value="P:maltodextrin transmembrane transport"/>
    <property type="evidence" value="ECO:0007669"/>
    <property type="project" value="TreeGrafter"/>
</dbReference>
<proteinExistence type="inferred from homology"/>
<comment type="caution">
    <text evidence="5">The sequence shown here is derived from an EMBL/GenBank/DDBJ whole genome shotgun (WGS) entry which is preliminary data.</text>
</comment>
<protein>
    <submittedName>
        <fullName evidence="5">Sugar ABC transporter substrate-binding protein</fullName>
    </submittedName>
</protein>
<dbReference type="AlphaFoldDB" id="A0A4Q9KER0"/>
<dbReference type="RefSeq" id="WP_131167565.1">
    <property type="nucleotide sequence ID" value="NZ_SDMQ01000004.1"/>
</dbReference>
<dbReference type="Proteomes" id="UP000292373">
    <property type="component" value="Unassembled WGS sequence"/>
</dbReference>
<feature type="signal peptide" evidence="4">
    <location>
        <begin position="1"/>
        <end position="26"/>
    </location>
</feature>
<evidence type="ECO:0000256" key="4">
    <source>
        <dbReference type="SAM" id="SignalP"/>
    </source>
</evidence>
<keyword evidence="6" id="KW-1185">Reference proteome</keyword>
<dbReference type="Pfam" id="PF13416">
    <property type="entry name" value="SBP_bac_8"/>
    <property type="match status" value="1"/>
</dbReference>
<dbReference type="InterPro" id="IPR006059">
    <property type="entry name" value="SBP"/>
</dbReference>
<dbReference type="CDD" id="cd13585">
    <property type="entry name" value="PBP2_TMBP_like"/>
    <property type="match status" value="1"/>
</dbReference>
<dbReference type="OrthoDB" id="6416561at2"/>
<comment type="similarity">
    <text evidence="1">Belongs to the bacterial solute-binding protein 1 family.</text>
</comment>
<evidence type="ECO:0000313" key="5">
    <source>
        <dbReference type="EMBL" id="TBT85916.1"/>
    </source>
</evidence>
<evidence type="ECO:0000256" key="1">
    <source>
        <dbReference type="ARBA" id="ARBA00008520"/>
    </source>
</evidence>
<name>A0A4Q9KER0_9ACTN</name>
<keyword evidence="2" id="KW-0813">Transport</keyword>
<gene>
    <name evidence="5" type="ORF">ET989_05545</name>
</gene>
<dbReference type="PANTHER" id="PTHR30061">
    <property type="entry name" value="MALTOSE-BINDING PERIPLASMIC PROTEIN"/>
    <property type="match status" value="1"/>
</dbReference>
<evidence type="ECO:0000256" key="2">
    <source>
        <dbReference type="ARBA" id="ARBA00022448"/>
    </source>
</evidence>
<evidence type="ECO:0000313" key="6">
    <source>
        <dbReference type="Proteomes" id="UP000292373"/>
    </source>
</evidence>
<accession>A0A4Q9KER0</accession>